<feature type="compositionally biased region" description="Basic and acidic residues" evidence="1">
    <location>
        <begin position="1"/>
        <end position="15"/>
    </location>
</feature>
<evidence type="ECO:0000313" key="3">
    <source>
        <dbReference type="Proteomes" id="UP001518872"/>
    </source>
</evidence>
<sequence length="124" mass="14024">MERPTAGRDGRRMSFDVDNPPEEPPADCQHRLLWRLARALWEAHRPDSTGFCVATGCWHTNQRDPCRLARLAQEGMRTACGEAVSASPPWIAVTRERLTTGEIDPMDAVAEALWHRRHTPRAGR</sequence>
<dbReference type="Proteomes" id="UP001518872">
    <property type="component" value="Unassembled WGS sequence"/>
</dbReference>
<organism evidence="2 3">
    <name type="scientific">Micromonospora humida</name>
    <dbReference type="NCBI Taxonomy" id="2809018"/>
    <lineage>
        <taxon>Bacteria</taxon>
        <taxon>Bacillati</taxon>
        <taxon>Actinomycetota</taxon>
        <taxon>Actinomycetes</taxon>
        <taxon>Micromonosporales</taxon>
        <taxon>Micromonosporaceae</taxon>
        <taxon>Micromonospora</taxon>
    </lineage>
</organism>
<protein>
    <recommendedName>
        <fullName evidence="4">Ferredoxin</fullName>
    </recommendedName>
</protein>
<comment type="caution">
    <text evidence="2">The sequence shown here is derived from an EMBL/GenBank/DDBJ whole genome shotgun (WGS) entry which is preliminary data.</text>
</comment>
<reference evidence="2 3" key="1">
    <citation type="submission" date="2021-02" db="EMBL/GenBank/DDBJ databases">
        <authorList>
            <person name="Ra J.-S."/>
        </authorList>
    </citation>
    <scope>NUCLEOTIDE SEQUENCE [LARGE SCALE GENOMIC DNA]</scope>
    <source>
        <strain evidence="2 3">MMS20-R1-14</strain>
    </source>
</reference>
<accession>A0ABS2IY06</accession>
<evidence type="ECO:0008006" key="4">
    <source>
        <dbReference type="Google" id="ProtNLM"/>
    </source>
</evidence>
<proteinExistence type="predicted"/>
<feature type="region of interest" description="Disordered" evidence="1">
    <location>
        <begin position="1"/>
        <end position="26"/>
    </location>
</feature>
<name>A0ABS2IY06_9ACTN</name>
<keyword evidence="3" id="KW-1185">Reference proteome</keyword>
<evidence type="ECO:0000256" key="1">
    <source>
        <dbReference type="SAM" id="MobiDB-lite"/>
    </source>
</evidence>
<dbReference type="EMBL" id="JAFEUC010000012">
    <property type="protein sequence ID" value="MBM7079175.1"/>
    <property type="molecule type" value="Genomic_DNA"/>
</dbReference>
<gene>
    <name evidence="2" type="ORF">JQX11_22915</name>
</gene>
<evidence type="ECO:0000313" key="2">
    <source>
        <dbReference type="EMBL" id="MBM7079175.1"/>
    </source>
</evidence>